<evidence type="ECO:0000256" key="1">
    <source>
        <dbReference type="SAM" id="Phobius"/>
    </source>
</evidence>
<dbReference type="AlphaFoldDB" id="A0A975YIG4"/>
<evidence type="ECO:0000313" key="3">
    <source>
        <dbReference type="Proteomes" id="UP000694001"/>
    </source>
</evidence>
<dbReference type="Proteomes" id="UP000694001">
    <property type="component" value="Chromosome"/>
</dbReference>
<organism evidence="2 3">
    <name type="scientific">Elioraea tepida</name>
    <dbReference type="NCBI Taxonomy" id="2843330"/>
    <lineage>
        <taxon>Bacteria</taxon>
        <taxon>Pseudomonadati</taxon>
        <taxon>Pseudomonadota</taxon>
        <taxon>Alphaproteobacteria</taxon>
        <taxon>Acetobacterales</taxon>
        <taxon>Elioraeaceae</taxon>
        <taxon>Elioraea</taxon>
    </lineage>
</organism>
<accession>A0A975YIG4</accession>
<protein>
    <submittedName>
        <fullName evidence="2">Uncharacterized protein</fullName>
    </submittedName>
</protein>
<dbReference type="EMBL" id="CP076448">
    <property type="protein sequence ID" value="QXM23362.1"/>
    <property type="molecule type" value="Genomic_DNA"/>
</dbReference>
<feature type="transmembrane region" description="Helical" evidence="1">
    <location>
        <begin position="20"/>
        <end position="42"/>
    </location>
</feature>
<reference evidence="2" key="1">
    <citation type="submission" date="2021-06" db="EMBL/GenBank/DDBJ databases">
        <title>Elioraea tepida, sp. nov., a moderately thermophilic aerobic anoxygenic phototrophic bacterium isolated from an alkaline siliceous hot spring mat community in Yellowstone National Park, WY, USA.</title>
        <authorList>
            <person name="Saini M.K."/>
            <person name="Yoshida S."/>
            <person name="Sebastian A."/>
            <person name="Hirose S."/>
            <person name="Hara E."/>
            <person name="Tamaki H."/>
            <person name="Soulier N.T."/>
            <person name="Albert I."/>
            <person name="Hanada S."/>
            <person name="Bryant D.A."/>
            <person name="Tank M."/>
        </authorList>
    </citation>
    <scope>NUCLEOTIDE SEQUENCE</scope>
    <source>
        <strain evidence="2">MS-P2</strain>
    </source>
</reference>
<keyword evidence="1" id="KW-0472">Membrane</keyword>
<dbReference type="RefSeq" id="WP_218284222.1">
    <property type="nucleotide sequence ID" value="NZ_CP076448.1"/>
</dbReference>
<keyword evidence="1" id="KW-0812">Transmembrane</keyword>
<proteinExistence type="predicted"/>
<evidence type="ECO:0000313" key="2">
    <source>
        <dbReference type="EMBL" id="QXM23362.1"/>
    </source>
</evidence>
<name>A0A975YIG4_9PROT</name>
<keyword evidence="1" id="KW-1133">Transmembrane helix</keyword>
<gene>
    <name evidence="2" type="ORF">KO353_08350</name>
</gene>
<keyword evidence="3" id="KW-1185">Reference proteome</keyword>
<dbReference type="KEGG" id="elio:KO353_08350"/>
<feature type="transmembrane region" description="Helical" evidence="1">
    <location>
        <begin position="54"/>
        <end position="79"/>
    </location>
</feature>
<sequence length="113" mass="11381">MRAERFRSVPPHIRFLAGHAAIGVCVGWLFVAAILALDIAGLRGLMLRGADGAVALALLTLGVSVTFGSAAMGAAVMGLGATPSRPRRGSAPATQTPVLAAVVGPAAAARRRL</sequence>